<dbReference type="EC" id="2.1.1.-" evidence="4"/>
<dbReference type="GO" id="GO:0032259">
    <property type="term" value="P:methylation"/>
    <property type="evidence" value="ECO:0007669"/>
    <property type="project" value="UniProtKB-KW"/>
</dbReference>
<dbReference type="PRINTS" id="PR00508">
    <property type="entry name" value="S21N4MTFRASE"/>
</dbReference>
<organism evidence="6 7">
    <name type="scientific">Burkholderia vietnamiensis (strain G4 / LMG 22486)</name>
    <name type="common">Burkholderia cepacia (strain R1808)</name>
    <dbReference type="NCBI Taxonomy" id="269482"/>
    <lineage>
        <taxon>Bacteria</taxon>
        <taxon>Pseudomonadati</taxon>
        <taxon>Pseudomonadota</taxon>
        <taxon>Betaproteobacteria</taxon>
        <taxon>Burkholderiales</taxon>
        <taxon>Burkholderiaceae</taxon>
        <taxon>Burkholderia</taxon>
        <taxon>Burkholderia cepacia complex</taxon>
    </lineage>
</organism>
<gene>
    <name evidence="6" type="ordered locus">Bcep1808_2668</name>
</gene>
<keyword evidence="3" id="KW-0808">Transferase</keyword>
<dbReference type="EMBL" id="CP000614">
    <property type="protein sequence ID" value="ABO55660.1"/>
    <property type="molecule type" value="Genomic_DNA"/>
</dbReference>
<evidence type="ECO:0000256" key="2">
    <source>
        <dbReference type="ARBA" id="ARBA00022603"/>
    </source>
</evidence>
<proteinExistence type="inferred from homology"/>
<dbReference type="eggNOG" id="COG0863">
    <property type="taxonomic scope" value="Bacteria"/>
</dbReference>
<name>A4JHA7_BURVG</name>
<dbReference type="KEGG" id="bvi:Bcep1808_2668"/>
<dbReference type="GO" id="GO:0009007">
    <property type="term" value="F:site-specific DNA-methyltransferase (adenine-specific) activity"/>
    <property type="evidence" value="ECO:0007669"/>
    <property type="project" value="TreeGrafter"/>
</dbReference>
<dbReference type="InterPro" id="IPR029063">
    <property type="entry name" value="SAM-dependent_MTases_sf"/>
</dbReference>
<evidence type="ECO:0000259" key="5">
    <source>
        <dbReference type="Pfam" id="PF01555"/>
    </source>
</evidence>
<evidence type="ECO:0000256" key="4">
    <source>
        <dbReference type="RuleBase" id="RU362026"/>
    </source>
</evidence>
<dbReference type="Proteomes" id="UP000002287">
    <property type="component" value="Chromosome 1"/>
</dbReference>
<dbReference type="GO" id="GO:0003677">
    <property type="term" value="F:DNA binding"/>
    <property type="evidence" value="ECO:0007669"/>
    <property type="project" value="InterPro"/>
</dbReference>
<dbReference type="REBASE" id="14987">
    <property type="entry name" value="M.BviG4ORF2668P"/>
</dbReference>
<evidence type="ECO:0000256" key="1">
    <source>
        <dbReference type="ARBA" id="ARBA00006594"/>
    </source>
</evidence>
<dbReference type="Gene3D" id="3.40.50.150">
    <property type="entry name" value="Vaccinia Virus protein VP39"/>
    <property type="match status" value="1"/>
</dbReference>
<dbReference type="GO" id="GO:0005737">
    <property type="term" value="C:cytoplasm"/>
    <property type="evidence" value="ECO:0007669"/>
    <property type="project" value="TreeGrafter"/>
</dbReference>
<accession>A4JHA7</accession>
<comment type="similarity">
    <text evidence="1 4">Belongs to the N(4)/N(6)-methyltransferase family.</text>
</comment>
<sequence>MKNTNKSNTSSNSVKNYNLKIKGEGQLINNDCLAGMKNLPDNSIDLVLTDPPYGIADKNRTTFVNSKGGKPITTQEAWGNDFQDNFCDVDGFWEWFKPFMSEMARVTKDGGSIILFLDAKYQGHFVYLIEKEFGLKWRNNIFFTKTNARTLNMKGYAHSCEQAIWFTKGKTPFTYNNPMQALRKNNPNVFTGSVGSKETKHPCEKYKWMIEPLIERHSKKGQLILDPFGGSASTLVYGIKQGRKVIAFENSEKFFEMAKERIMKHNLDVLFFEPNKKIERKQDINIEINTVELSNKINELDDSAKKQVQDFINSLLEKSDEFIDECDSVVQGKVSLNYYDEEKAIIEELSNVKINVSNDYMSEKTRLKIKSLIAEFKRRPNNGKFNYEMMAFSGLDFKQKLYCDIKTKIAFVDIVNRIKDKFNDCVCEVEEVA</sequence>
<dbReference type="SUPFAM" id="SSF53335">
    <property type="entry name" value="S-adenosyl-L-methionine-dependent methyltransferases"/>
    <property type="match status" value="1"/>
</dbReference>
<dbReference type="InterPro" id="IPR001091">
    <property type="entry name" value="RM_Methyltransferase"/>
</dbReference>
<dbReference type="GO" id="GO:0008170">
    <property type="term" value="F:N-methyltransferase activity"/>
    <property type="evidence" value="ECO:0007669"/>
    <property type="project" value="InterPro"/>
</dbReference>
<evidence type="ECO:0000313" key="7">
    <source>
        <dbReference type="Proteomes" id="UP000002287"/>
    </source>
</evidence>
<dbReference type="PANTHER" id="PTHR13370:SF3">
    <property type="entry name" value="TRNA (GUANINE(10)-N2)-METHYLTRANSFERASE HOMOLOG"/>
    <property type="match status" value="1"/>
</dbReference>
<dbReference type="PANTHER" id="PTHR13370">
    <property type="entry name" value="RNA METHYLASE-RELATED"/>
    <property type="match status" value="1"/>
</dbReference>
<dbReference type="InterPro" id="IPR002941">
    <property type="entry name" value="DNA_methylase_N4/N6"/>
</dbReference>
<evidence type="ECO:0000256" key="3">
    <source>
        <dbReference type="ARBA" id="ARBA00022679"/>
    </source>
</evidence>
<feature type="domain" description="DNA methylase N-4/N-6" evidence="5">
    <location>
        <begin position="44"/>
        <end position="260"/>
    </location>
</feature>
<dbReference type="HOGENOM" id="CLU_632641_0_0_4"/>
<dbReference type="AlphaFoldDB" id="A4JHA7"/>
<keyword evidence="2 6" id="KW-0489">Methyltransferase</keyword>
<reference evidence="7" key="1">
    <citation type="submission" date="2007-03" db="EMBL/GenBank/DDBJ databases">
        <title>Complete sequence of chromosome 1 of Burkholderia vietnamiensis G4.</title>
        <authorList>
            <consortium name="US DOE Joint Genome Institute"/>
            <person name="Copeland A."/>
            <person name="Lucas S."/>
            <person name="Lapidus A."/>
            <person name="Barry K."/>
            <person name="Detter J.C."/>
            <person name="Glavina del Rio T."/>
            <person name="Hammon N."/>
            <person name="Israni S."/>
            <person name="Dalin E."/>
            <person name="Tice H."/>
            <person name="Pitluck S."/>
            <person name="Chain P."/>
            <person name="Malfatti S."/>
            <person name="Shin M."/>
            <person name="Vergez L."/>
            <person name="Schmutz J."/>
            <person name="Larimer F."/>
            <person name="Land M."/>
            <person name="Hauser L."/>
            <person name="Kyrpides N."/>
            <person name="Tiedje J."/>
            <person name="Richardson P."/>
        </authorList>
    </citation>
    <scope>NUCLEOTIDE SEQUENCE [LARGE SCALE GENOMIC DNA]</scope>
    <source>
        <strain evidence="7">G4 / LMG 22486</strain>
    </source>
</reference>
<dbReference type="Pfam" id="PF01555">
    <property type="entry name" value="N6_N4_Mtase"/>
    <property type="match status" value="1"/>
</dbReference>
<protein>
    <recommendedName>
        <fullName evidence="4">Methyltransferase</fullName>
        <ecNumber evidence="4">2.1.1.-</ecNumber>
    </recommendedName>
</protein>
<dbReference type="PROSITE" id="PS00092">
    <property type="entry name" value="N6_MTASE"/>
    <property type="match status" value="1"/>
</dbReference>
<evidence type="ECO:0000313" key="6">
    <source>
        <dbReference type="EMBL" id="ABO55660.1"/>
    </source>
</evidence>
<dbReference type="InterPro" id="IPR002052">
    <property type="entry name" value="DNA_methylase_N6_adenine_CS"/>
</dbReference>